<keyword evidence="3" id="KW-1185">Reference proteome</keyword>
<sequence length="61" mass="6741">MLGRGRNDKRSLGEGEGDKTNVVEIDDPQKPLEPNRDKQEATVKLMPNEQFLLGDSSIAVC</sequence>
<protein>
    <submittedName>
        <fullName evidence="2">Uncharacterized protein</fullName>
    </submittedName>
</protein>
<dbReference type="Proteomes" id="UP000317650">
    <property type="component" value="Chromosome 1"/>
</dbReference>
<evidence type="ECO:0000256" key="1">
    <source>
        <dbReference type="SAM" id="MobiDB-lite"/>
    </source>
</evidence>
<comment type="caution">
    <text evidence="2">The sequence shown here is derived from an EMBL/GenBank/DDBJ whole genome shotgun (WGS) entry which is preliminary data.</text>
</comment>
<organism evidence="2 3">
    <name type="scientific">Musa balbisiana</name>
    <name type="common">Banana</name>
    <dbReference type="NCBI Taxonomy" id="52838"/>
    <lineage>
        <taxon>Eukaryota</taxon>
        <taxon>Viridiplantae</taxon>
        <taxon>Streptophyta</taxon>
        <taxon>Embryophyta</taxon>
        <taxon>Tracheophyta</taxon>
        <taxon>Spermatophyta</taxon>
        <taxon>Magnoliopsida</taxon>
        <taxon>Liliopsida</taxon>
        <taxon>Zingiberales</taxon>
        <taxon>Musaceae</taxon>
        <taxon>Musa</taxon>
    </lineage>
</organism>
<reference evidence="2 3" key="1">
    <citation type="journal article" date="2019" name="Nat. Plants">
        <title>Genome sequencing of Musa balbisiana reveals subgenome evolution and function divergence in polyploid bananas.</title>
        <authorList>
            <person name="Yao X."/>
        </authorList>
    </citation>
    <scope>NUCLEOTIDE SEQUENCE [LARGE SCALE GENOMIC DNA]</scope>
    <source>
        <strain evidence="3">cv. DH-PKW</strain>
        <tissue evidence="2">Leaves</tissue>
    </source>
</reference>
<feature type="region of interest" description="Disordered" evidence="1">
    <location>
        <begin position="1"/>
        <end position="37"/>
    </location>
</feature>
<evidence type="ECO:0000313" key="3">
    <source>
        <dbReference type="Proteomes" id="UP000317650"/>
    </source>
</evidence>
<name>A0A4S8JS95_MUSBA</name>
<accession>A0A4S8JS95</accession>
<dbReference type="AlphaFoldDB" id="A0A4S8JS95"/>
<gene>
    <name evidence="2" type="ORF">C4D60_Mb01t32250</name>
</gene>
<proteinExistence type="predicted"/>
<evidence type="ECO:0000313" key="2">
    <source>
        <dbReference type="EMBL" id="THU64978.1"/>
    </source>
</evidence>
<dbReference type="EMBL" id="PYDT01000004">
    <property type="protein sequence ID" value="THU64978.1"/>
    <property type="molecule type" value="Genomic_DNA"/>
</dbReference>